<dbReference type="InterPro" id="IPR023271">
    <property type="entry name" value="Aquaporin-like"/>
</dbReference>
<evidence type="ECO:0000256" key="6">
    <source>
        <dbReference type="ARBA" id="ARBA00023136"/>
    </source>
</evidence>
<evidence type="ECO:0000256" key="8">
    <source>
        <dbReference type="RuleBase" id="RU000477"/>
    </source>
</evidence>
<dbReference type="AlphaFoldDB" id="A0AAW1PQI4"/>
<dbReference type="SUPFAM" id="SSF81338">
    <property type="entry name" value="Aquaporin-like"/>
    <property type="match status" value="1"/>
</dbReference>
<evidence type="ECO:0000313" key="11">
    <source>
        <dbReference type="EMBL" id="KAK9810267.1"/>
    </source>
</evidence>
<evidence type="ECO:0000256" key="5">
    <source>
        <dbReference type="ARBA" id="ARBA00022989"/>
    </source>
</evidence>
<comment type="caution">
    <text evidence="11">The sequence shown here is derived from an EMBL/GenBank/DDBJ whole genome shotgun (WGS) entry which is preliminary data.</text>
</comment>
<evidence type="ECO:0000256" key="7">
    <source>
        <dbReference type="ARBA" id="ARBA00024030"/>
    </source>
</evidence>
<dbReference type="Pfam" id="PF00230">
    <property type="entry name" value="MIP"/>
    <property type="match status" value="1"/>
</dbReference>
<dbReference type="Proteomes" id="UP001489004">
    <property type="component" value="Unassembled WGS sequence"/>
</dbReference>
<reference evidence="11 12" key="1">
    <citation type="journal article" date="2024" name="Nat. Commun.">
        <title>Phylogenomics reveals the evolutionary origins of lichenization in chlorophyte algae.</title>
        <authorList>
            <person name="Puginier C."/>
            <person name="Libourel C."/>
            <person name="Otte J."/>
            <person name="Skaloud P."/>
            <person name="Haon M."/>
            <person name="Grisel S."/>
            <person name="Petersen M."/>
            <person name="Berrin J.G."/>
            <person name="Delaux P.M."/>
            <person name="Dal Grande F."/>
            <person name="Keller J."/>
        </authorList>
    </citation>
    <scope>NUCLEOTIDE SEQUENCE [LARGE SCALE GENOMIC DNA]</scope>
    <source>
        <strain evidence="11 12">SAG 2043</strain>
    </source>
</reference>
<dbReference type="InterPro" id="IPR000425">
    <property type="entry name" value="MIP"/>
</dbReference>
<dbReference type="PANTHER" id="PTHR46739">
    <property type="entry name" value="AQUAPORIN SIP1-1"/>
    <property type="match status" value="1"/>
</dbReference>
<dbReference type="PANTHER" id="PTHR46739:SF3">
    <property type="entry name" value="AQUAPORIN SIP1-1"/>
    <property type="match status" value="1"/>
</dbReference>
<proteinExistence type="inferred from homology"/>
<feature type="compositionally biased region" description="Low complexity" evidence="9">
    <location>
        <begin position="260"/>
        <end position="269"/>
    </location>
</feature>
<keyword evidence="3 8" id="KW-0812">Transmembrane</keyword>
<feature type="transmembrane region" description="Helical" evidence="10">
    <location>
        <begin position="142"/>
        <end position="164"/>
    </location>
</feature>
<keyword evidence="6 10" id="KW-0472">Membrane</keyword>
<evidence type="ECO:0000256" key="2">
    <source>
        <dbReference type="ARBA" id="ARBA00022448"/>
    </source>
</evidence>
<keyword evidence="5 10" id="KW-1133">Transmembrane helix</keyword>
<gene>
    <name evidence="11" type="ORF">WJX72_007660</name>
</gene>
<dbReference type="EMBL" id="JALJOR010000010">
    <property type="protein sequence ID" value="KAK9810267.1"/>
    <property type="molecule type" value="Genomic_DNA"/>
</dbReference>
<name>A0AAW1PQI4_9CHLO</name>
<dbReference type="GO" id="GO:0016020">
    <property type="term" value="C:membrane"/>
    <property type="evidence" value="ECO:0007669"/>
    <property type="project" value="UniProtKB-SubCell"/>
</dbReference>
<evidence type="ECO:0000313" key="12">
    <source>
        <dbReference type="Proteomes" id="UP001489004"/>
    </source>
</evidence>
<feature type="compositionally biased region" description="Basic residues" evidence="9">
    <location>
        <begin position="244"/>
        <end position="259"/>
    </location>
</feature>
<evidence type="ECO:0000256" key="9">
    <source>
        <dbReference type="SAM" id="MobiDB-lite"/>
    </source>
</evidence>
<evidence type="ECO:0000256" key="1">
    <source>
        <dbReference type="ARBA" id="ARBA00004141"/>
    </source>
</evidence>
<evidence type="ECO:0000256" key="10">
    <source>
        <dbReference type="SAM" id="Phobius"/>
    </source>
</evidence>
<organism evidence="11 12">
    <name type="scientific">[Myrmecia] bisecta</name>
    <dbReference type="NCBI Taxonomy" id="41462"/>
    <lineage>
        <taxon>Eukaryota</taxon>
        <taxon>Viridiplantae</taxon>
        <taxon>Chlorophyta</taxon>
        <taxon>core chlorophytes</taxon>
        <taxon>Trebouxiophyceae</taxon>
        <taxon>Trebouxiales</taxon>
        <taxon>Trebouxiaceae</taxon>
        <taxon>Myrmecia</taxon>
    </lineage>
</organism>
<protein>
    <submittedName>
        <fullName evidence="11">Uncharacterized protein</fullName>
    </submittedName>
</protein>
<evidence type="ECO:0000256" key="4">
    <source>
        <dbReference type="ARBA" id="ARBA00022737"/>
    </source>
</evidence>
<feature type="region of interest" description="Disordered" evidence="9">
    <location>
        <begin position="244"/>
        <end position="269"/>
    </location>
</feature>
<feature type="transmembrane region" description="Helical" evidence="10">
    <location>
        <begin position="12"/>
        <end position="33"/>
    </location>
</feature>
<feature type="transmembrane region" description="Helical" evidence="10">
    <location>
        <begin position="45"/>
        <end position="66"/>
    </location>
</feature>
<evidence type="ECO:0000256" key="3">
    <source>
        <dbReference type="ARBA" id="ARBA00022692"/>
    </source>
</evidence>
<dbReference type="Gene3D" id="1.20.1080.10">
    <property type="entry name" value="Glycerol uptake facilitator protein"/>
    <property type="match status" value="1"/>
</dbReference>
<feature type="transmembrane region" description="Helical" evidence="10">
    <location>
        <begin position="103"/>
        <end position="122"/>
    </location>
</feature>
<keyword evidence="2 8" id="KW-0813">Transport</keyword>
<dbReference type="GO" id="GO:0015250">
    <property type="term" value="F:water channel activity"/>
    <property type="evidence" value="ECO:0007669"/>
    <property type="project" value="InterPro"/>
</dbReference>
<comment type="subcellular location">
    <subcellularLocation>
        <location evidence="1">Membrane</location>
        <topology evidence="1">Multi-pass membrane protein</topology>
    </subcellularLocation>
</comment>
<feature type="transmembrane region" description="Helical" evidence="10">
    <location>
        <begin position="212"/>
        <end position="237"/>
    </location>
</feature>
<keyword evidence="4" id="KW-0677">Repeat</keyword>
<accession>A0AAW1PQI4</accession>
<feature type="transmembrane region" description="Helical" evidence="10">
    <location>
        <begin position="171"/>
        <end position="192"/>
    </location>
</feature>
<sequence>MPPAKKSNRQERSALSSAFTDGVVTALFVFVSSQFDEVAAILAPYMPYLPELAVGIAVLIAGLALFDPVSSWVGGHGALYNPVHNVAFAAAGRGPLSKHISRMVGQAIGGVVGAAAALRAIPPAWQSKFPNFGKGLRPGVSLGSGMACEATLGFLLNLCVLWSIGQKNKYIAFWSPLVATIFLVVAGANLTGPSMNPVVSFSWFFHLRGHALLEHLLVFWVAPLAGALAAGLVWWAAMRPATRRRASRARKPSAPKKTQKAAAASKKTD</sequence>
<dbReference type="PRINTS" id="PR00783">
    <property type="entry name" value="MINTRINSICP"/>
</dbReference>
<dbReference type="InterPro" id="IPR044222">
    <property type="entry name" value="SIP1-1/2-like"/>
</dbReference>
<comment type="similarity">
    <text evidence="7">Belongs to the MIP/aquaporin (TC 1.A.8) family. SIP (TC 1.A.8.10) subfamily.</text>
</comment>
<keyword evidence="12" id="KW-1185">Reference proteome</keyword>